<evidence type="ECO:0000313" key="1">
    <source>
        <dbReference type="EMBL" id="KVW96927.1"/>
    </source>
</evidence>
<dbReference type="AlphaFoldDB" id="A0A106BQT0"/>
<dbReference type="RefSeq" id="WP_059753075.1">
    <property type="nucleotide sequence ID" value="NZ_LDUG01000018.1"/>
</dbReference>
<dbReference type="EMBL" id="LDUG01000018">
    <property type="protein sequence ID" value="KVW96927.1"/>
    <property type="molecule type" value="Genomic_DNA"/>
</dbReference>
<dbReference type="Proteomes" id="UP000064243">
    <property type="component" value="Unassembled WGS sequence"/>
</dbReference>
<evidence type="ECO:0000313" key="2">
    <source>
        <dbReference type="Proteomes" id="UP000064243"/>
    </source>
</evidence>
<dbReference type="OrthoDB" id="8538717at2"/>
<comment type="caution">
    <text evidence="1">The sequence shown here is derived from an EMBL/GenBank/DDBJ whole genome shotgun (WGS) entry which is preliminary data.</text>
</comment>
<gene>
    <name evidence="1" type="ORF">ABW22_05735</name>
</gene>
<dbReference type="PATRIC" id="fig|36861.3.peg.607"/>
<organism evidence="1 2">
    <name type="scientific">Thiobacillus denitrificans</name>
    <dbReference type="NCBI Taxonomy" id="36861"/>
    <lineage>
        <taxon>Bacteria</taxon>
        <taxon>Pseudomonadati</taxon>
        <taxon>Pseudomonadota</taxon>
        <taxon>Betaproteobacteria</taxon>
        <taxon>Nitrosomonadales</taxon>
        <taxon>Thiobacillaceae</taxon>
        <taxon>Thiobacillus</taxon>
    </lineage>
</organism>
<reference evidence="1 2" key="1">
    <citation type="journal article" date="2015" name="Appl. Environ. Microbiol.">
        <title>Aerobic and Anaerobic Thiosulfate Oxidation by a Cold-Adapted, Subglacial Chemoautotroph.</title>
        <authorList>
            <person name="Harrold Z.R."/>
            <person name="Skidmore M.L."/>
            <person name="Hamilton T.L."/>
            <person name="Desch L."/>
            <person name="Amada K."/>
            <person name="van Gelder W."/>
            <person name="Glover K."/>
            <person name="Roden E.E."/>
            <person name="Boyd E.S."/>
        </authorList>
    </citation>
    <scope>NUCLEOTIDE SEQUENCE [LARGE SCALE GENOMIC DNA]</scope>
    <source>
        <strain evidence="1 2">RG</strain>
    </source>
</reference>
<accession>A0A106BQT0</accession>
<proteinExistence type="predicted"/>
<protein>
    <submittedName>
        <fullName evidence="1">Uncharacterized protein</fullName>
    </submittedName>
</protein>
<sequence>MRKTPSDEYLEKAKLLSKEETERLLSRTRSKLMRRLENEKMTALEVVAIQLEIEDEDLNEWRKKMAEIRKKTKAK</sequence>
<keyword evidence="2" id="KW-1185">Reference proteome</keyword>
<name>A0A106BQT0_THIDE</name>